<organism evidence="8 9">
    <name type="scientific">Lysinibacillus alkalisoli</name>
    <dbReference type="NCBI Taxonomy" id="1911548"/>
    <lineage>
        <taxon>Bacteria</taxon>
        <taxon>Bacillati</taxon>
        <taxon>Bacillota</taxon>
        <taxon>Bacilli</taxon>
        <taxon>Bacillales</taxon>
        <taxon>Bacillaceae</taxon>
        <taxon>Lysinibacillus</taxon>
    </lineage>
</organism>
<comment type="caution">
    <text evidence="8">The sequence shown here is derived from an EMBL/GenBank/DDBJ whole genome shotgun (WGS) entry which is preliminary data.</text>
</comment>
<dbReference type="Pfam" id="PF04892">
    <property type="entry name" value="VanZ"/>
    <property type="match status" value="1"/>
</dbReference>
<keyword evidence="9" id="KW-1185">Reference proteome</keyword>
<dbReference type="RefSeq" id="WP_188613066.1">
    <property type="nucleotide sequence ID" value="NZ_BMJT01000001.1"/>
</dbReference>
<dbReference type="Proteomes" id="UP000616608">
    <property type="component" value="Unassembled WGS sequence"/>
</dbReference>
<feature type="domain" description="RDD" evidence="7">
    <location>
        <begin position="224"/>
        <end position="371"/>
    </location>
</feature>
<feature type="domain" description="VanZ-like" evidence="6">
    <location>
        <begin position="48"/>
        <end position="196"/>
    </location>
</feature>
<dbReference type="EMBL" id="BMJT01000001">
    <property type="protein sequence ID" value="GGG10593.1"/>
    <property type="molecule type" value="Genomic_DNA"/>
</dbReference>
<proteinExistence type="predicted"/>
<feature type="transmembrane region" description="Helical" evidence="5">
    <location>
        <begin position="140"/>
        <end position="167"/>
    </location>
</feature>
<feature type="transmembrane region" description="Helical" evidence="5">
    <location>
        <begin position="329"/>
        <end position="353"/>
    </location>
</feature>
<dbReference type="InterPro" id="IPR053150">
    <property type="entry name" value="Teicoplanin_resist-assoc"/>
</dbReference>
<gene>
    <name evidence="8" type="ORF">GCM10007425_01140</name>
</gene>
<reference evidence="8" key="1">
    <citation type="journal article" date="2014" name="Int. J. Syst. Evol. Microbiol.">
        <title>Complete genome sequence of Corynebacterium casei LMG S-19264T (=DSM 44701T), isolated from a smear-ripened cheese.</title>
        <authorList>
            <consortium name="US DOE Joint Genome Institute (JGI-PGF)"/>
            <person name="Walter F."/>
            <person name="Albersmeier A."/>
            <person name="Kalinowski J."/>
            <person name="Ruckert C."/>
        </authorList>
    </citation>
    <scope>NUCLEOTIDE SEQUENCE</scope>
    <source>
        <strain evidence="8">CGMCC 1.15760</strain>
    </source>
</reference>
<dbReference type="Pfam" id="PF06271">
    <property type="entry name" value="RDD"/>
    <property type="match status" value="1"/>
</dbReference>
<dbReference type="AlphaFoldDB" id="A0A917D526"/>
<name>A0A917D526_9BACI</name>
<feature type="transmembrane region" description="Helical" evidence="5">
    <location>
        <begin position="251"/>
        <end position="269"/>
    </location>
</feature>
<keyword evidence="3 5" id="KW-1133">Transmembrane helix</keyword>
<evidence type="ECO:0000313" key="9">
    <source>
        <dbReference type="Proteomes" id="UP000616608"/>
    </source>
</evidence>
<feature type="transmembrane region" description="Helical" evidence="5">
    <location>
        <begin position="179"/>
        <end position="201"/>
    </location>
</feature>
<evidence type="ECO:0000256" key="3">
    <source>
        <dbReference type="ARBA" id="ARBA00022989"/>
    </source>
</evidence>
<dbReference type="PANTHER" id="PTHR36834:SF1">
    <property type="entry name" value="INTEGRAL MEMBRANE PROTEIN"/>
    <property type="match status" value="1"/>
</dbReference>
<evidence type="ECO:0000256" key="2">
    <source>
        <dbReference type="ARBA" id="ARBA00022692"/>
    </source>
</evidence>
<dbReference type="PANTHER" id="PTHR36834">
    <property type="entry name" value="MEMBRANE PROTEIN-RELATED"/>
    <property type="match status" value="1"/>
</dbReference>
<keyword evidence="4 5" id="KW-0472">Membrane</keyword>
<reference evidence="8" key="2">
    <citation type="submission" date="2020-09" db="EMBL/GenBank/DDBJ databases">
        <authorList>
            <person name="Sun Q."/>
            <person name="Zhou Y."/>
        </authorList>
    </citation>
    <scope>NUCLEOTIDE SEQUENCE</scope>
    <source>
        <strain evidence="8">CGMCC 1.15760</strain>
    </source>
</reference>
<evidence type="ECO:0000313" key="8">
    <source>
        <dbReference type="EMBL" id="GGG10593.1"/>
    </source>
</evidence>
<feature type="transmembrane region" description="Helical" evidence="5">
    <location>
        <begin position="43"/>
        <end position="63"/>
    </location>
</feature>
<sequence>MSVYTNSIVVAAIFTVIMSFILFIPWLIYTYRKYGFLSFSKTIVVFSFLFYAASALCLILLPLPPTRDTCAIQPPDTVHYNLQLFQFIKDIQYKSGIVWSQPSTWRYILQQPAFFQAFFNFLLLMPLGVYLRYFWQKRKYAVGALITGFIVSLFFEITQYTGVYGIYNCAYRLFDVDDLLLNSLGAFIGYLLAPIVLLVFPSHKDVAEKASLLQEQNVVRPAILLLALFIDYMAVVLSSGLLNAIVPNHDFIATTVAILVVFGIVPMLTKGATIGMLILNIRVVNQTGSITVANILRRFLAAYVTYLIFKGLSYLNQVMLPMESPFYKALIFLSVGSFALSFILSLALFIHFIRLLLGGGQRQLYLDKYAKLYPTRRKNRGK</sequence>
<evidence type="ECO:0000256" key="5">
    <source>
        <dbReference type="SAM" id="Phobius"/>
    </source>
</evidence>
<keyword evidence="2 5" id="KW-0812">Transmembrane</keyword>
<accession>A0A917D526</accession>
<evidence type="ECO:0000259" key="6">
    <source>
        <dbReference type="Pfam" id="PF04892"/>
    </source>
</evidence>
<feature type="transmembrane region" description="Helical" evidence="5">
    <location>
        <begin position="6"/>
        <end position="31"/>
    </location>
</feature>
<feature type="transmembrane region" description="Helical" evidence="5">
    <location>
        <begin position="113"/>
        <end position="133"/>
    </location>
</feature>
<comment type="subcellular location">
    <subcellularLocation>
        <location evidence="1">Membrane</location>
        <topology evidence="1">Multi-pass membrane protein</topology>
    </subcellularLocation>
</comment>
<evidence type="ECO:0000256" key="4">
    <source>
        <dbReference type="ARBA" id="ARBA00023136"/>
    </source>
</evidence>
<dbReference type="InterPro" id="IPR006976">
    <property type="entry name" value="VanZ-like"/>
</dbReference>
<dbReference type="InterPro" id="IPR010432">
    <property type="entry name" value="RDD"/>
</dbReference>
<feature type="transmembrane region" description="Helical" evidence="5">
    <location>
        <begin position="222"/>
        <end position="245"/>
    </location>
</feature>
<evidence type="ECO:0000259" key="7">
    <source>
        <dbReference type="Pfam" id="PF06271"/>
    </source>
</evidence>
<protein>
    <submittedName>
        <fullName evidence="8">Permease</fullName>
    </submittedName>
</protein>
<evidence type="ECO:0000256" key="1">
    <source>
        <dbReference type="ARBA" id="ARBA00004141"/>
    </source>
</evidence>